<dbReference type="SUPFAM" id="SSF53474">
    <property type="entry name" value="alpha/beta-Hydrolases"/>
    <property type="match status" value="1"/>
</dbReference>
<name>A0A4U1JBY0_9BACT</name>
<organism evidence="3 4">
    <name type="scientific">Polyangium fumosum</name>
    <dbReference type="NCBI Taxonomy" id="889272"/>
    <lineage>
        <taxon>Bacteria</taxon>
        <taxon>Pseudomonadati</taxon>
        <taxon>Myxococcota</taxon>
        <taxon>Polyangia</taxon>
        <taxon>Polyangiales</taxon>
        <taxon>Polyangiaceae</taxon>
        <taxon>Polyangium</taxon>
    </lineage>
</organism>
<dbReference type="OrthoDB" id="9806163at2"/>
<dbReference type="Pfam" id="PF00930">
    <property type="entry name" value="DPPIV_N"/>
    <property type="match status" value="1"/>
</dbReference>
<dbReference type="InterPro" id="IPR002469">
    <property type="entry name" value="Peptidase_S9B_N"/>
</dbReference>
<feature type="domain" description="Peptidase S9 prolyl oligopeptidase catalytic" evidence="1">
    <location>
        <begin position="555"/>
        <end position="752"/>
    </location>
</feature>
<dbReference type="SUPFAM" id="SSF82171">
    <property type="entry name" value="DPP6 N-terminal domain-like"/>
    <property type="match status" value="1"/>
</dbReference>
<dbReference type="PANTHER" id="PTHR11731:SF193">
    <property type="entry name" value="DIPEPTIDYL PEPTIDASE 9"/>
    <property type="match status" value="1"/>
</dbReference>
<protein>
    <submittedName>
        <fullName evidence="3">S9 family peptidase</fullName>
    </submittedName>
</protein>
<evidence type="ECO:0000259" key="2">
    <source>
        <dbReference type="Pfam" id="PF00930"/>
    </source>
</evidence>
<dbReference type="GO" id="GO:0008236">
    <property type="term" value="F:serine-type peptidase activity"/>
    <property type="evidence" value="ECO:0007669"/>
    <property type="project" value="InterPro"/>
</dbReference>
<reference evidence="3 4" key="1">
    <citation type="submission" date="2019-04" db="EMBL/GenBank/DDBJ databases">
        <authorList>
            <person name="Li Y."/>
            <person name="Wang J."/>
        </authorList>
    </citation>
    <scope>NUCLEOTIDE SEQUENCE [LARGE SCALE GENOMIC DNA]</scope>
    <source>
        <strain evidence="3 4">DSM 14668</strain>
    </source>
</reference>
<dbReference type="Pfam" id="PF00326">
    <property type="entry name" value="Peptidase_S9"/>
    <property type="match status" value="1"/>
</dbReference>
<dbReference type="Gene3D" id="3.40.50.1820">
    <property type="entry name" value="alpha/beta hydrolase"/>
    <property type="match status" value="1"/>
</dbReference>
<accession>A0A4U1JBY0</accession>
<comment type="caution">
    <text evidence="3">The sequence shown here is derived from an EMBL/GenBank/DDBJ whole genome shotgun (WGS) entry which is preliminary data.</text>
</comment>
<dbReference type="Gene3D" id="2.140.10.30">
    <property type="entry name" value="Dipeptidylpeptidase IV, N-terminal domain"/>
    <property type="match status" value="1"/>
</dbReference>
<dbReference type="AlphaFoldDB" id="A0A4U1JBY0"/>
<dbReference type="InterPro" id="IPR029058">
    <property type="entry name" value="AB_hydrolase_fold"/>
</dbReference>
<sequence>MVARVEFPAAMVYVARHAHPGRTTMSATKTDAPKAFEAAEGTLAVEEVARHPLPGMAIPDQIAFSPDDRLITYLKSPERSLVRQLFVFDPATGSESLFVSPPDGGTTEENVSLAEALRRERQRQREIGVTTYAWATRASRVLVPIKGDLYVQDGPSASLRKLVASGGAPILDPKLSPDGAAVAFVQEAELYVIDATGGAPRQLTSGARGTGKTHGLAEYVAQEEMARHHGYWWSTDGTWLAFTEVDETHIPIYRIVHQGKAQVGAEAEEDHHYPFAGEENARVRLGVVSASGGETVWMDTSYGEEVYLARVHWLAGERLAAEIQNRAQTWLELVVFDLATGARTRLLREETNVWINLHDLLRPLADGGFLWASERTGYRHLYRYDREGTLVAELTRGAWMVDDVRGVDEKGRFVYFTATAASALECHLYAVSFDGGEMRRITPEPGMHVVTCDRACRRFVDVYHAKDRPPTVKLRSIDDGAVLATLHDEQDPRIASLGLTPPEIVSFLSRDGETLHGALYRPPAHFGSGPFPTIVYVYGGPHVQLVTNGWNMTVTMRPQWLRSLGYLVFMVDNRGSARRGLAFEGALKNRMGSIEVDDQVDGVRWLVAQGLADPARVGVYGWSYGGYMAAMCLARAPETFKVAVAGAPVTHWDGYDTHYTERYMGMPSDNPRGYEESSVMRHVENIRGKLMLVHGLIDENVHFRHTARLVNAMIGTRKPYDLLLFPDERHMPRRPPDRIYMEELIRDYFVRNL</sequence>
<keyword evidence="4" id="KW-1185">Reference proteome</keyword>
<dbReference type="InterPro" id="IPR050278">
    <property type="entry name" value="Serine_Prot_S9B/DPPIV"/>
</dbReference>
<evidence type="ECO:0000313" key="3">
    <source>
        <dbReference type="EMBL" id="TKD07328.1"/>
    </source>
</evidence>
<proteinExistence type="predicted"/>
<evidence type="ECO:0000313" key="4">
    <source>
        <dbReference type="Proteomes" id="UP000309215"/>
    </source>
</evidence>
<gene>
    <name evidence="3" type="ORF">E8A74_17920</name>
</gene>
<evidence type="ECO:0000259" key="1">
    <source>
        <dbReference type="Pfam" id="PF00326"/>
    </source>
</evidence>
<dbReference type="PANTHER" id="PTHR11731">
    <property type="entry name" value="PROTEASE FAMILY S9B,C DIPEPTIDYL-PEPTIDASE IV-RELATED"/>
    <property type="match status" value="1"/>
</dbReference>
<feature type="domain" description="Dipeptidylpeptidase IV N-terminal" evidence="2">
    <location>
        <begin position="144"/>
        <end position="470"/>
    </location>
</feature>
<dbReference type="GO" id="GO:0006508">
    <property type="term" value="P:proteolysis"/>
    <property type="evidence" value="ECO:0007669"/>
    <property type="project" value="InterPro"/>
</dbReference>
<dbReference type="GO" id="GO:0008239">
    <property type="term" value="F:dipeptidyl-peptidase activity"/>
    <property type="evidence" value="ECO:0007669"/>
    <property type="project" value="TreeGrafter"/>
</dbReference>
<dbReference type="EMBL" id="SSMQ01000017">
    <property type="protein sequence ID" value="TKD07328.1"/>
    <property type="molecule type" value="Genomic_DNA"/>
</dbReference>
<dbReference type="Proteomes" id="UP000309215">
    <property type="component" value="Unassembled WGS sequence"/>
</dbReference>
<dbReference type="InterPro" id="IPR001375">
    <property type="entry name" value="Peptidase_S9_cat"/>
</dbReference>